<dbReference type="RefSeq" id="XP_002502193.1">
    <property type="nucleotide sequence ID" value="XM_002502147.1"/>
</dbReference>
<sequence length="786" mass="82789">MADHTAVGAMMTPPRSKPGGGGDSADESLASPIVMATPCSIRGTEEVVPGTPEEPPMAEAVPTKRVTMQMRHPPKPLHDPNDPGALVLCTAAEAEALSGDGSPGVAVVVDPYIAGKLRPHQREGVRWMYRVLHGLEPDAGPHTGCLLADDMGLGKSLQSIALVWTMLKQGPRGVPTAKRVLLVCPASLVGAWGAEFNKWLGGVRAQAALAEGGGVDAADAYEKWRRGTQPGTESAFDCWPVLVTSYETLRRLSPIAARAEPDLLICDEAHRLRNAQQGSQTLAALRAVDVPRRVLLTGTPIQNNLDEYAAVMDFACPGLLGPVAEFHRRFTAPVQRGSEPNATSADVAGAQRAANELARLTAGRVLRREASINAAHLPAKTEMVVFCKPTEMQRAMYEQGAKIVQGWTEGKAGASTATAAALCAIGLLRQLANSVDQVVKKTSAKSKRGSKGGFDNESPPSKQARIEKEDDNGGLSDGDESDEGEISAGSSTKDADDLRAKLSSSVPSGYSGGVKGSGKLATLRTLLREMASNSSGDGERMVVVSGFSAALDLAAGLCAELGLATDRLDGRVPPDARSGLVRNFNAGRGGRVMLLSCVAGGAGLNLVGACRLVLFDTSWNPAHDNQAMARVWRDGQTRPVTIYRLLAAGTVEEKVFQRQLLKHREAAAAGYGGESIGGDGGKTDVGRFTRDELSELVRFSSPAKPATLTAVGWQDSRDAVEDPLLRAAIDDDNSMITAVVRLADDGGRAKAIAAAKEEFAAAKPKAMKGGKKRLAFQDLLSKSKNR</sequence>
<dbReference type="GO" id="GO:0005524">
    <property type="term" value="F:ATP binding"/>
    <property type="evidence" value="ECO:0007669"/>
    <property type="project" value="InterPro"/>
</dbReference>
<dbReference type="InterPro" id="IPR038718">
    <property type="entry name" value="SNF2-like_sf"/>
</dbReference>
<evidence type="ECO:0000313" key="5">
    <source>
        <dbReference type="EMBL" id="ACO63451.1"/>
    </source>
</evidence>
<dbReference type="InParanoid" id="C1E6L2"/>
<dbReference type="Pfam" id="PF00176">
    <property type="entry name" value="SNF2-rel_dom"/>
    <property type="match status" value="1"/>
</dbReference>
<dbReference type="GO" id="GO:0000724">
    <property type="term" value="P:double-strand break repair via homologous recombination"/>
    <property type="evidence" value="ECO:0007669"/>
    <property type="project" value="TreeGrafter"/>
</dbReference>
<dbReference type="Proteomes" id="UP000002009">
    <property type="component" value="Chromosome 5"/>
</dbReference>
<dbReference type="InterPro" id="IPR000330">
    <property type="entry name" value="SNF2_N"/>
</dbReference>
<feature type="region of interest" description="Disordered" evidence="2">
    <location>
        <begin position="442"/>
        <end position="499"/>
    </location>
</feature>
<dbReference type="OMA" id="KMICVEV"/>
<evidence type="ECO:0000256" key="2">
    <source>
        <dbReference type="SAM" id="MobiDB-lite"/>
    </source>
</evidence>
<dbReference type="OrthoDB" id="413460at2759"/>
<name>C1E6L2_MICCC</name>
<dbReference type="AlphaFoldDB" id="C1E6L2"/>
<feature type="domain" description="Helicase ATP-binding" evidence="3">
    <location>
        <begin position="136"/>
        <end position="318"/>
    </location>
</feature>
<dbReference type="STRING" id="296587.C1E6L2"/>
<feature type="domain" description="Helicase C-terminal" evidence="4">
    <location>
        <begin position="522"/>
        <end position="684"/>
    </location>
</feature>
<dbReference type="PANTHER" id="PTHR45629">
    <property type="entry name" value="SNF2/RAD54 FAMILY MEMBER"/>
    <property type="match status" value="1"/>
</dbReference>
<dbReference type="SMART" id="SM00490">
    <property type="entry name" value="HELICc"/>
    <property type="match status" value="1"/>
</dbReference>
<dbReference type="InterPro" id="IPR050496">
    <property type="entry name" value="SNF2_RAD54_helicase_repair"/>
</dbReference>
<dbReference type="EMBL" id="CP001326">
    <property type="protein sequence ID" value="ACO63451.1"/>
    <property type="molecule type" value="Genomic_DNA"/>
</dbReference>
<keyword evidence="6" id="KW-1185">Reference proteome</keyword>
<keyword evidence="1" id="KW-0378">Hydrolase</keyword>
<dbReference type="CDD" id="cd18793">
    <property type="entry name" value="SF2_C_SNF"/>
    <property type="match status" value="1"/>
</dbReference>
<evidence type="ECO:0000259" key="4">
    <source>
        <dbReference type="PROSITE" id="PS51194"/>
    </source>
</evidence>
<gene>
    <name evidence="5" type="ORF">MICPUN_58699</name>
</gene>
<feature type="compositionally biased region" description="Acidic residues" evidence="2">
    <location>
        <begin position="469"/>
        <end position="485"/>
    </location>
</feature>
<dbReference type="Pfam" id="PF00271">
    <property type="entry name" value="Helicase_C"/>
    <property type="match status" value="1"/>
</dbReference>
<dbReference type="PROSITE" id="PS51194">
    <property type="entry name" value="HELICASE_CTER"/>
    <property type="match status" value="1"/>
</dbReference>
<proteinExistence type="predicted"/>
<evidence type="ECO:0000259" key="3">
    <source>
        <dbReference type="PROSITE" id="PS51192"/>
    </source>
</evidence>
<dbReference type="GO" id="GO:0007131">
    <property type="term" value="P:reciprocal meiotic recombination"/>
    <property type="evidence" value="ECO:0007669"/>
    <property type="project" value="TreeGrafter"/>
</dbReference>
<organism evidence="5 6">
    <name type="scientific">Micromonas commoda (strain RCC299 / NOUM17 / CCMP2709)</name>
    <name type="common">Picoplanktonic green alga</name>
    <dbReference type="NCBI Taxonomy" id="296587"/>
    <lineage>
        <taxon>Eukaryota</taxon>
        <taxon>Viridiplantae</taxon>
        <taxon>Chlorophyta</taxon>
        <taxon>Mamiellophyceae</taxon>
        <taxon>Mamiellales</taxon>
        <taxon>Mamiellaceae</taxon>
        <taxon>Micromonas</taxon>
    </lineage>
</organism>
<dbReference type="InterPro" id="IPR014001">
    <property type="entry name" value="Helicase_ATP-bd"/>
</dbReference>
<dbReference type="GeneID" id="8243480"/>
<dbReference type="CDD" id="cd18004">
    <property type="entry name" value="DEXHc_RAD54"/>
    <property type="match status" value="1"/>
</dbReference>
<dbReference type="PROSITE" id="PS51192">
    <property type="entry name" value="HELICASE_ATP_BIND_1"/>
    <property type="match status" value="1"/>
</dbReference>
<dbReference type="InterPro" id="IPR049730">
    <property type="entry name" value="SNF2/RAD54-like_C"/>
</dbReference>
<dbReference type="GO" id="GO:0016787">
    <property type="term" value="F:hydrolase activity"/>
    <property type="evidence" value="ECO:0007669"/>
    <property type="project" value="UniProtKB-KW"/>
</dbReference>
<dbReference type="KEGG" id="mis:MICPUN_58699"/>
<dbReference type="InterPro" id="IPR001650">
    <property type="entry name" value="Helicase_C-like"/>
</dbReference>
<evidence type="ECO:0000256" key="1">
    <source>
        <dbReference type="ARBA" id="ARBA00022801"/>
    </source>
</evidence>
<protein>
    <submittedName>
        <fullName evidence="5">SNF2 super family</fullName>
    </submittedName>
</protein>
<dbReference type="Gene3D" id="3.40.50.300">
    <property type="entry name" value="P-loop containing nucleotide triphosphate hydrolases"/>
    <property type="match status" value="2"/>
</dbReference>
<dbReference type="Gene3D" id="1.20.120.850">
    <property type="entry name" value="SWI2/SNF2 ATPases, N-terminal domain"/>
    <property type="match status" value="2"/>
</dbReference>
<dbReference type="eggNOG" id="KOG0390">
    <property type="taxonomic scope" value="Eukaryota"/>
</dbReference>
<accession>C1E6L2</accession>
<dbReference type="SMART" id="SM00487">
    <property type="entry name" value="DEXDc"/>
    <property type="match status" value="1"/>
</dbReference>
<dbReference type="Gene3D" id="3.40.50.10810">
    <property type="entry name" value="Tandem AAA-ATPase domain"/>
    <property type="match status" value="1"/>
</dbReference>
<dbReference type="PANTHER" id="PTHR45629:SF7">
    <property type="entry name" value="DNA EXCISION REPAIR PROTEIN ERCC-6-RELATED"/>
    <property type="match status" value="1"/>
</dbReference>
<dbReference type="InterPro" id="IPR027417">
    <property type="entry name" value="P-loop_NTPase"/>
</dbReference>
<dbReference type="GO" id="GO:0015616">
    <property type="term" value="F:DNA translocase activity"/>
    <property type="evidence" value="ECO:0007669"/>
    <property type="project" value="TreeGrafter"/>
</dbReference>
<dbReference type="GO" id="GO:0005634">
    <property type="term" value="C:nucleus"/>
    <property type="evidence" value="ECO:0007669"/>
    <property type="project" value="TreeGrafter"/>
</dbReference>
<reference evidence="5 6" key="1">
    <citation type="journal article" date="2009" name="Science">
        <title>Green evolution and dynamic adaptations revealed by genomes of the marine picoeukaryotes Micromonas.</title>
        <authorList>
            <person name="Worden A.Z."/>
            <person name="Lee J.H."/>
            <person name="Mock T."/>
            <person name="Rouze P."/>
            <person name="Simmons M.P."/>
            <person name="Aerts A.L."/>
            <person name="Allen A.E."/>
            <person name="Cuvelier M.L."/>
            <person name="Derelle E."/>
            <person name="Everett M.V."/>
            <person name="Foulon E."/>
            <person name="Grimwood J."/>
            <person name="Gundlach H."/>
            <person name="Henrissat B."/>
            <person name="Napoli C."/>
            <person name="McDonald S.M."/>
            <person name="Parker M.S."/>
            <person name="Rombauts S."/>
            <person name="Salamov A."/>
            <person name="Von Dassow P."/>
            <person name="Badger J.H."/>
            <person name="Coutinho P.M."/>
            <person name="Demir E."/>
            <person name="Dubchak I."/>
            <person name="Gentemann C."/>
            <person name="Eikrem W."/>
            <person name="Gready J.E."/>
            <person name="John U."/>
            <person name="Lanier W."/>
            <person name="Lindquist E.A."/>
            <person name="Lucas S."/>
            <person name="Mayer K.F."/>
            <person name="Moreau H."/>
            <person name="Not F."/>
            <person name="Otillar R."/>
            <person name="Panaud O."/>
            <person name="Pangilinan J."/>
            <person name="Paulsen I."/>
            <person name="Piegu B."/>
            <person name="Poliakov A."/>
            <person name="Robbens S."/>
            <person name="Schmutz J."/>
            <person name="Toulza E."/>
            <person name="Wyss T."/>
            <person name="Zelensky A."/>
            <person name="Zhou K."/>
            <person name="Armbrust E.V."/>
            <person name="Bhattacharya D."/>
            <person name="Goodenough U.W."/>
            <person name="Van de Peer Y."/>
            <person name="Grigoriev I.V."/>
        </authorList>
    </citation>
    <scope>NUCLEOTIDE SEQUENCE [LARGE SCALE GENOMIC DNA]</scope>
    <source>
        <strain evidence="6">RCC299 / NOUM17</strain>
    </source>
</reference>
<feature type="region of interest" description="Disordered" evidence="2">
    <location>
        <begin position="1"/>
        <end position="29"/>
    </location>
</feature>
<dbReference type="SUPFAM" id="SSF52540">
    <property type="entry name" value="P-loop containing nucleoside triphosphate hydrolases"/>
    <property type="match status" value="2"/>
</dbReference>
<evidence type="ECO:0000313" key="6">
    <source>
        <dbReference type="Proteomes" id="UP000002009"/>
    </source>
</evidence>